<dbReference type="RefSeq" id="WP_013819162.1">
    <property type="nucleotide sequence ID" value="NC_015572.1"/>
</dbReference>
<dbReference type="KEGG" id="mmt:Metme_2535"/>
<evidence type="ECO:0000313" key="3">
    <source>
        <dbReference type="Proteomes" id="UP000008888"/>
    </source>
</evidence>
<protein>
    <submittedName>
        <fullName evidence="2">Uncharacterized protein</fullName>
    </submittedName>
</protein>
<feature type="transmembrane region" description="Helical" evidence="1">
    <location>
        <begin position="51"/>
        <end position="69"/>
    </location>
</feature>
<accession>F9ZXD8</accession>
<reference evidence="3" key="3">
    <citation type="submission" date="2011-05" db="EMBL/GenBank/DDBJ databases">
        <title>Complete sequence of Methylomonas methanica MC09.</title>
        <authorList>
            <consortium name="US DOE Joint Genome Institute"/>
            <person name="Lucas S."/>
            <person name="Han J."/>
            <person name="Lapidus A."/>
            <person name="Cheng J.-F."/>
            <person name="Goodwin L."/>
            <person name="Pitluck S."/>
            <person name="Peters L."/>
            <person name="Mikhailova N."/>
            <person name="Teshima H."/>
            <person name="Han C."/>
            <person name="Tapia R."/>
            <person name="Land M."/>
            <person name="Hauser L."/>
            <person name="Kyrpides N."/>
            <person name="Ivanova N."/>
            <person name="Pagani I."/>
            <person name="Stein L."/>
            <person name="Woyke T."/>
        </authorList>
    </citation>
    <scope>NUCLEOTIDE SEQUENCE [LARGE SCALE GENOMIC DNA]</scope>
    <source>
        <strain evidence="3">MC09</strain>
    </source>
</reference>
<keyword evidence="3" id="KW-1185">Reference proteome</keyword>
<keyword evidence="1" id="KW-0812">Transmembrane</keyword>
<dbReference type="STRING" id="857087.Metme_2535"/>
<dbReference type="AlphaFoldDB" id="F9ZXD8"/>
<proteinExistence type="predicted"/>
<sequence>MKSQQLTLFTGAMLLVWSLRSDAHSGLDAMQNGGSLLKLTAGLLHPLLESGYLPALGILTISILAIAALRHRLGKVRRLSLNKTRRV</sequence>
<keyword evidence="1" id="KW-0472">Membrane</keyword>
<dbReference type="HOGENOM" id="CLU_2479782_0_0_6"/>
<dbReference type="OrthoDB" id="5573631at2"/>
<evidence type="ECO:0000313" key="2">
    <source>
        <dbReference type="EMBL" id="AEG00926.1"/>
    </source>
</evidence>
<keyword evidence="1" id="KW-1133">Transmembrane helix</keyword>
<dbReference type="EMBL" id="CP002738">
    <property type="protein sequence ID" value="AEG00926.1"/>
    <property type="molecule type" value="Genomic_DNA"/>
</dbReference>
<gene>
    <name evidence="2" type="ordered locus">Metme_2535</name>
</gene>
<name>F9ZXD8_METMM</name>
<dbReference type="Proteomes" id="UP000008888">
    <property type="component" value="Chromosome"/>
</dbReference>
<reference key="2">
    <citation type="submission" date="2011-05" db="EMBL/GenBank/DDBJ databases">
        <title>Complete genome sequence of the aerobic marine methanotroph Methylomonas methanica MC09.</title>
        <authorList>
            <person name="Boden R."/>
            <person name="Cunliffe M."/>
            <person name="Scanlan J."/>
            <person name="Moussard H."/>
            <person name="Kits K.D."/>
            <person name="Klotz M."/>
            <person name="Jetten M."/>
            <person name="Vuilleumier S."/>
            <person name="Han J."/>
            <person name="Peters L."/>
            <person name="Mikhailova N."/>
            <person name="Teshima H."/>
            <person name="Tapia R."/>
            <person name="Kyrpides N."/>
            <person name="Ivanova N."/>
            <person name="Pagani I."/>
            <person name="Cheng J.-F."/>
            <person name="Goodwin L."/>
            <person name="Han C."/>
            <person name="Hauser L."/>
            <person name="Land M."/>
            <person name="Lapidus A."/>
            <person name="Lucas S."/>
            <person name="Pitluck S."/>
            <person name="Woyke T."/>
            <person name="Stein L.Y."/>
            <person name="Murrell C."/>
        </authorList>
    </citation>
    <scope>NUCLEOTIDE SEQUENCE</scope>
    <source>
        <strain>MC09</strain>
    </source>
</reference>
<reference evidence="2 3" key="1">
    <citation type="journal article" date="2011" name="J. Bacteriol.">
        <title>Complete Genome Sequence of the Aerobic Marine Methanotroph Methylomonas methanica MC09.</title>
        <authorList>
            <person name="Boden R."/>
            <person name="Cunliffe M."/>
            <person name="Scanlan J."/>
            <person name="Moussard H."/>
            <person name="Kits K.D."/>
            <person name="Klotz M.G."/>
            <person name="Jetten M.S."/>
            <person name="Vuilleumier S."/>
            <person name="Han J."/>
            <person name="Peters L."/>
            <person name="Mikhailova N."/>
            <person name="Teshima H."/>
            <person name="Tapia R."/>
            <person name="Kyrpides N."/>
            <person name="Ivanova N."/>
            <person name="Pagani I."/>
            <person name="Cheng J.F."/>
            <person name="Goodwin L."/>
            <person name="Han C."/>
            <person name="Hauser L."/>
            <person name="Land M.L."/>
            <person name="Lapidus A."/>
            <person name="Lucas S."/>
            <person name="Pitluck S."/>
            <person name="Woyke T."/>
            <person name="Stein L."/>
            <person name="Murrell J.C."/>
        </authorList>
    </citation>
    <scope>NUCLEOTIDE SEQUENCE [LARGE SCALE GENOMIC DNA]</scope>
    <source>
        <strain evidence="2 3">MC09</strain>
    </source>
</reference>
<evidence type="ECO:0000256" key="1">
    <source>
        <dbReference type="SAM" id="Phobius"/>
    </source>
</evidence>
<organism evidence="2 3">
    <name type="scientific">Methylomonas methanica (strain DSM 25384 / MC09)</name>
    <dbReference type="NCBI Taxonomy" id="857087"/>
    <lineage>
        <taxon>Bacteria</taxon>
        <taxon>Pseudomonadati</taxon>
        <taxon>Pseudomonadota</taxon>
        <taxon>Gammaproteobacteria</taxon>
        <taxon>Methylococcales</taxon>
        <taxon>Methylococcaceae</taxon>
        <taxon>Methylomonas</taxon>
    </lineage>
</organism>